<sequence>MNRLHSLVFLALLLHLIVGCTEHRNEIDMEFPDYKPTLVVLAGASPLSGAQATIKWSVPLKGQKGEVPNSPNLSLFLLENNERKTQFNKDSIGFFSIKPENIKLSQNKGYSLEIVFNDSNKSIFSDESYLPAEPVIKDVHAHYISQSPPWLELTYTQMATTSAISGISIATTPIAGSGNSTEKPSFLNYLNTSSFIDTEGINLPETKRTLTLSGELGMESHEAADTINLKIAYLSKELTTFKNEVDQLDYMGESIFQTIKPVFSNINGASGVFGLYNESSDTTAISKENNSNNRP</sequence>
<reference evidence="1" key="2">
    <citation type="submission" date="2021-04" db="EMBL/GenBank/DDBJ databases">
        <authorList>
            <person name="Gilroy R."/>
        </authorList>
    </citation>
    <scope>NUCLEOTIDE SEQUENCE</scope>
    <source>
        <strain evidence="1">1719</strain>
    </source>
</reference>
<comment type="caution">
    <text evidence="1">The sequence shown here is derived from an EMBL/GenBank/DDBJ whole genome shotgun (WGS) entry which is preliminary data.</text>
</comment>
<protein>
    <submittedName>
        <fullName evidence="1">DUF4249 domain-containing protein</fullName>
    </submittedName>
</protein>
<name>A0A9D1W8U0_9SPHI</name>
<organism evidence="1 2">
    <name type="scientific">Candidatus Sphingobacterium stercoripullorum</name>
    <dbReference type="NCBI Taxonomy" id="2838759"/>
    <lineage>
        <taxon>Bacteria</taxon>
        <taxon>Pseudomonadati</taxon>
        <taxon>Bacteroidota</taxon>
        <taxon>Sphingobacteriia</taxon>
        <taxon>Sphingobacteriales</taxon>
        <taxon>Sphingobacteriaceae</taxon>
        <taxon>Sphingobacterium</taxon>
    </lineage>
</organism>
<dbReference type="EMBL" id="DXEZ01000196">
    <property type="protein sequence ID" value="HIX54771.1"/>
    <property type="molecule type" value="Genomic_DNA"/>
</dbReference>
<dbReference type="Proteomes" id="UP000824156">
    <property type="component" value="Unassembled WGS sequence"/>
</dbReference>
<evidence type="ECO:0000313" key="1">
    <source>
        <dbReference type="EMBL" id="HIX54771.1"/>
    </source>
</evidence>
<dbReference type="PROSITE" id="PS51257">
    <property type="entry name" value="PROKAR_LIPOPROTEIN"/>
    <property type="match status" value="1"/>
</dbReference>
<dbReference type="AlphaFoldDB" id="A0A9D1W8U0"/>
<proteinExistence type="predicted"/>
<gene>
    <name evidence="1" type="ORF">H9853_07075</name>
</gene>
<accession>A0A9D1W8U0</accession>
<reference evidence="1" key="1">
    <citation type="journal article" date="2021" name="PeerJ">
        <title>Extensive microbial diversity within the chicken gut microbiome revealed by metagenomics and culture.</title>
        <authorList>
            <person name="Gilroy R."/>
            <person name="Ravi A."/>
            <person name="Getino M."/>
            <person name="Pursley I."/>
            <person name="Horton D.L."/>
            <person name="Alikhan N.F."/>
            <person name="Baker D."/>
            <person name="Gharbi K."/>
            <person name="Hall N."/>
            <person name="Watson M."/>
            <person name="Adriaenssens E.M."/>
            <person name="Foster-Nyarko E."/>
            <person name="Jarju S."/>
            <person name="Secka A."/>
            <person name="Antonio M."/>
            <person name="Oren A."/>
            <person name="Chaudhuri R.R."/>
            <person name="La Ragione R."/>
            <person name="Hildebrand F."/>
            <person name="Pallen M.J."/>
        </authorList>
    </citation>
    <scope>NUCLEOTIDE SEQUENCE</scope>
    <source>
        <strain evidence="1">1719</strain>
    </source>
</reference>
<evidence type="ECO:0000313" key="2">
    <source>
        <dbReference type="Proteomes" id="UP000824156"/>
    </source>
</evidence>